<dbReference type="PRINTS" id="PR00359">
    <property type="entry name" value="BP450"/>
</dbReference>
<dbReference type="EC" id="1.14.-.-" evidence="2"/>
<name>A0ABW3XSL9_9ACTN</name>
<dbReference type="SUPFAM" id="SSF48264">
    <property type="entry name" value="Cytochrome P450"/>
    <property type="match status" value="1"/>
</dbReference>
<dbReference type="GO" id="GO:0016491">
    <property type="term" value="F:oxidoreductase activity"/>
    <property type="evidence" value="ECO:0007669"/>
    <property type="project" value="UniProtKB-KW"/>
</dbReference>
<dbReference type="InterPro" id="IPR002397">
    <property type="entry name" value="Cyt_P450_B"/>
</dbReference>
<dbReference type="Pfam" id="PF00067">
    <property type="entry name" value="p450"/>
    <property type="match status" value="1"/>
</dbReference>
<accession>A0ABW3XSL9</accession>
<dbReference type="InterPro" id="IPR001128">
    <property type="entry name" value="Cyt_P450"/>
</dbReference>
<dbReference type="EMBL" id="JBHTMM010000107">
    <property type="protein sequence ID" value="MFD1312170.1"/>
    <property type="molecule type" value="Genomic_DNA"/>
</dbReference>
<evidence type="ECO:0000313" key="2">
    <source>
        <dbReference type="EMBL" id="MFD1312170.1"/>
    </source>
</evidence>
<protein>
    <submittedName>
        <fullName evidence="2">Cytochrome P450</fullName>
        <ecNumber evidence="2">1.14.-.-</ecNumber>
    </submittedName>
</protein>
<dbReference type="RefSeq" id="WP_381243123.1">
    <property type="nucleotide sequence ID" value="NZ_JBHSKH010000150.1"/>
</dbReference>
<dbReference type="PANTHER" id="PTHR46696:SF1">
    <property type="entry name" value="CYTOCHROME P450 YJIB-RELATED"/>
    <property type="match status" value="1"/>
</dbReference>
<reference evidence="3" key="1">
    <citation type="journal article" date="2019" name="Int. J. Syst. Evol. Microbiol.">
        <title>The Global Catalogue of Microorganisms (GCM) 10K type strain sequencing project: providing services to taxonomists for standard genome sequencing and annotation.</title>
        <authorList>
            <consortium name="The Broad Institute Genomics Platform"/>
            <consortium name="The Broad Institute Genome Sequencing Center for Infectious Disease"/>
            <person name="Wu L."/>
            <person name="Ma J."/>
        </authorList>
    </citation>
    <scope>NUCLEOTIDE SEQUENCE [LARGE SCALE GENOMIC DNA]</scope>
    <source>
        <strain evidence="3">CGMCC 4.7020</strain>
    </source>
</reference>
<keyword evidence="3" id="KW-1185">Reference proteome</keyword>
<keyword evidence="2" id="KW-0560">Oxidoreductase</keyword>
<evidence type="ECO:0000313" key="3">
    <source>
        <dbReference type="Proteomes" id="UP001597058"/>
    </source>
</evidence>
<proteinExistence type="inferred from homology"/>
<gene>
    <name evidence="2" type="ORF">ACFQ5X_41050</name>
</gene>
<dbReference type="Proteomes" id="UP001597058">
    <property type="component" value="Unassembled WGS sequence"/>
</dbReference>
<comment type="caution">
    <text evidence="2">The sequence shown here is derived from an EMBL/GenBank/DDBJ whole genome shotgun (WGS) entry which is preliminary data.</text>
</comment>
<evidence type="ECO:0000256" key="1">
    <source>
        <dbReference type="ARBA" id="ARBA00010617"/>
    </source>
</evidence>
<organism evidence="2 3">
    <name type="scientific">Streptomyces kaempferi</name>
    <dbReference type="NCBI Taxonomy" id="333725"/>
    <lineage>
        <taxon>Bacteria</taxon>
        <taxon>Bacillati</taxon>
        <taxon>Actinomycetota</taxon>
        <taxon>Actinomycetes</taxon>
        <taxon>Kitasatosporales</taxon>
        <taxon>Streptomycetaceae</taxon>
        <taxon>Streptomyces</taxon>
    </lineage>
</organism>
<dbReference type="Gene3D" id="1.10.630.10">
    <property type="entry name" value="Cytochrome P450"/>
    <property type="match status" value="1"/>
</dbReference>
<dbReference type="PANTHER" id="PTHR46696">
    <property type="entry name" value="P450, PUTATIVE (EUROFUNG)-RELATED"/>
    <property type="match status" value="1"/>
</dbReference>
<sequence length="402" mass="44140">MPEPDMISSYPHARDPHCPLDPPAAYLRPQHSAVLPRVKIWDNSSPRLVTRYDDALQALADSRLSGDFRHPGFPICSASNAAKLKGVLPYAQRGNDVHRAQRAMLMGEFTPKKMEARRPQVQRIVDDALDALLEAPRPVDLMAAFAMPVAVRVICDVLGVDAEHDRRMLHDLCRTMASHTTGAEEAAQTWKALGAYFQNLVRTQLHDPRPGLVGQVVVERVRSGELSLDDAVAMTQLLFHAGHGTTAYMIGVAVVALFTHPDQLAAFRAVDDLAPAVTELLRYTTIVHNATPRVATEDLVIGTTLVRAGEGVLIQLDAADRDPSAFPDPDRLDIHRTPSRNLALGHGPHHCLGYALAHIEQQVALGALFKRIPGLRLAVPVQELRFKDNENLVGLQTLPVTW</sequence>
<dbReference type="InterPro" id="IPR036396">
    <property type="entry name" value="Cyt_P450_sf"/>
</dbReference>
<comment type="similarity">
    <text evidence="1">Belongs to the cytochrome P450 family.</text>
</comment>
<dbReference type="CDD" id="cd11030">
    <property type="entry name" value="CYP105-like"/>
    <property type="match status" value="1"/>
</dbReference>